<evidence type="ECO:0000256" key="6">
    <source>
        <dbReference type="ARBA" id="ARBA00022723"/>
    </source>
</evidence>
<dbReference type="GO" id="GO:0050482">
    <property type="term" value="P:arachidonate secretion"/>
    <property type="evidence" value="ECO:0007669"/>
    <property type="project" value="InterPro"/>
</dbReference>
<keyword evidence="7" id="KW-0378">Hydrolase</keyword>
<comment type="subcellular location">
    <subcellularLocation>
        <location evidence="2">Secreted</location>
    </subcellularLocation>
</comment>
<accession>A0A146M763</accession>
<dbReference type="InterPro" id="IPR033113">
    <property type="entry name" value="PLA2_histidine"/>
</dbReference>
<evidence type="ECO:0000256" key="10">
    <source>
        <dbReference type="ARBA" id="ARBA00023098"/>
    </source>
</evidence>
<evidence type="ECO:0000313" key="15">
    <source>
        <dbReference type="EMBL" id="JAQ14872.1"/>
    </source>
</evidence>
<gene>
    <name evidence="15" type="primary">PA22</name>
    <name evidence="15" type="ORF">g.64050</name>
</gene>
<evidence type="ECO:0000256" key="4">
    <source>
        <dbReference type="ARBA" id="ARBA00021721"/>
    </source>
</evidence>
<protein>
    <recommendedName>
        <fullName evidence="4">Phospholipase A2</fullName>
        <ecNumber evidence="3">3.1.1.4</ecNumber>
    </recommendedName>
    <alternativeName>
        <fullName evidence="12">Phosphatidylcholine 2-acylhydrolase</fullName>
    </alternativeName>
</protein>
<evidence type="ECO:0000256" key="9">
    <source>
        <dbReference type="ARBA" id="ARBA00022963"/>
    </source>
</evidence>
<evidence type="ECO:0000256" key="1">
    <source>
        <dbReference type="ARBA" id="ARBA00001913"/>
    </source>
</evidence>
<dbReference type="GO" id="GO:0006644">
    <property type="term" value="P:phospholipid metabolic process"/>
    <property type="evidence" value="ECO:0007669"/>
    <property type="project" value="InterPro"/>
</dbReference>
<keyword evidence="8" id="KW-0106">Calcium</keyword>
<dbReference type="EC" id="3.1.1.4" evidence="3"/>
<evidence type="ECO:0000256" key="11">
    <source>
        <dbReference type="ARBA" id="ARBA00023157"/>
    </source>
</evidence>
<feature type="domain" description="Phospholipase A2-like central" evidence="14">
    <location>
        <begin position="255"/>
        <end position="349"/>
    </location>
</feature>
<evidence type="ECO:0000256" key="8">
    <source>
        <dbReference type="ARBA" id="ARBA00022837"/>
    </source>
</evidence>
<dbReference type="SUPFAM" id="SSF48619">
    <property type="entry name" value="Phospholipase A2, PLA2"/>
    <property type="match status" value="1"/>
</dbReference>
<dbReference type="GO" id="GO:0046872">
    <property type="term" value="F:metal ion binding"/>
    <property type="evidence" value="ECO:0007669"/>
    <property type="project" value="UniProtKB-KW"/>
</dbReference>
<dbReference type="GO" id="GO:0005576">
    <property type="term" value="C:extracellular region"/>
    <property type="evidence" value="ECO:0007669"/>
    <property type="project" value="UniProtKB-SubCell"/>
</dbReference>
<dbReference type="Pfam" id="PF05826">
    <property type="entry name" value="Phospholip_A2_2"/>
    <property type="match status" value="1"/>
</dbReference>
<evidence type="ECO:0000256" key="2">
    <source>
        <dbReference type="ARBA" id="ARBA00004613"/>
    </source>
</evidence>
<dbReference type="PROSITE" id="PS00118">
    <property type="entry name" value="PA2_HIS"/>
    <property type="match status" value="1"/>
</dbReference>
<sequence length="382" mass="43585">RRRSSTPRGNQSELGTQSERIRRASGYKKTRSARNTIEPKFREDVNMNARIASLGQAVRVVAVLLLLALSSTADLSVASTLEDGQRVLYYLTGAVAGKETPLTGYAMSGLKLREVTNGRRLVQAVFKGNTLLECDIVRKGGKKLWKEAKEMLGKHFNSTTGIDSFSVGLAWLDLVTFSRECRRKKKQMSRNKTKHHHLGTDPERYSTTVLKSATTRGSLYRTQPRRHSRYRTQLKTVQLDHMAKGHKHLAKHDIITPGTNWCGPSNRAMRYTDLGGFWEPDKCCRQHDMCAMSIMPLEHKYSYSNLRPFTLSHCSCDKRFRACLKMVNTMAAEFVGKSFFNVIQRQCFVLRPEKVCVRRNWAGKCLEFEGRNRAVLVDNERF</sequence>
<keyword evidence="5" id="KW-0964">Secreted</keyword>
<keyword evidence="11" id="KW-1015">Disulfide bond</keyword>
<dbReference type="GO" id="GO:0016042">
    <property type="term" value="P:lipid catabolic process"/>
    <property type="evidence" value="ECO:0007669"/>
    <property type="project" value="UniProtKB-KW"/>
</dbReference>
<dbReference type="GO" id="GO:0004623">
    <property type="term" value="F:phospholipase A2 activity"/>
    <property type="evidence" value="ECO:0007669"/>
    <property type="project" value="UniProtKB-EC"/>
</dbReference>
<organism evidence="15">
    <name type="scientific">Lygus hesperus</name>
    <name type="common">Western plant bug</name>
    <dbReference type="NCBI Taxonomy" id="30085"/>
    <lineage>
        <taxon>Eukaryota</taxon>
        <taxon>Metazoa</taxon>
        <taxon>Ecdysozoa</taxon>
        <taxon>Arthropoda</taxon>
        <taxon>Hexapoda</taxon>
        <taxon>Insecta</taxon>
        <taxon>Pterygota</taxon>
        <taxon>Neoptera</taxon>
        <taxon>Paraneoptera</taxon>
        <taxon>Hemiptera</taxon>
        <taxon>Heteroptera</taxon>
        <taxon>Panheteroptera</taxon>
        <taxon>Cimicomorpha</taxon>
        <taxon>Miridae</taxon>
        <taxon>Mirini</taxon>
        <taxon>Lygus</taxon>
    </lineage>
</organism>
<evidence type="ECO:0000256" key="7">
    <source>
        <dbReference type="ARBA" id="ARBA00022801"/>
    </source>
</evidence>
<dbReference type="CDD" id="cd04704">
    <property type="entry name" value="PLA2_bee_venom_like"/>
    <property type="match status" value="1"/>
</dbReference>
<dbReference type="FunFam" id="1.20.90.10:FF:000002">
    <property type="entry name" value="Phospholipase A2 group III"/>
    <property type="match status" value="1"/>
</dbReference>
<evidence type="ECO:0000259" key="14">
    <source>
        <dbReference type="Pfam" id="PF05826"/>
    </source>
</evidence>
<dbReference type="AlphaFoldDB" id="A0A146M763"/>
<feature type="region of interest" description="Disordered" evidence="13">
    <location>
        <begin position="1"/>
        <end position="34"/>
    </location>
</feature>
<dbReference type="EMBL" id="GDHC01003757">
    <property type="protein sequence ID" value="JAQ14872.1"/>
    <property type="molecule type" value="Transcribed_RNA"/>
</dbReference>
<keyword evidence="10" id="KW-0443">Lipid metabolism</keyword>
<reference evidence="15" key="1">
    <citation type="journal article" date="2016" name="Gigascience">
        <title>De novo construction of an expanded transcriptome assembly for the western tarnished plant bug, Lygus hesperus.</title>
        <authorList>
            <person name="Tassone E.E."/>
            <person name="Geib S.M."/>
            <person name="Hall B."/>
            <person name="Fabrick J.A."/>
            <person name="Brent C.S."/>
            <person name="Hull J.J."/>
        </authorList>
    </citation>
    <scope>NUCLEOTIDE SEQUENCE</scope>
</reference>
<keyword evidence="6" id="KW-0479">Metal-binding</keyword>
<feature type="non-terminal residue" evidence="15">
    <location>
        <position position="1"/>
    </location>
</feature>
<feature type="compositionally biased region" description="Polar residues" evidence="13">
    <location>
        <begin position="1"/>
        <end position="18"/>
    </location>
</feature>
<dbReference type="Gene3D" id="1.20.90.10">
    <property type="entry name" value="Phospholipase A2 domain"/>
    <property type="match status" value="1"/>
</dbReference>
<comment type="cofactor">
    <cofactor evidence="1">
        <name>Ca(2+)</name>
        <dbReference type="ChEBI" id="CHEBI:29108"/>
    </cofactor>
</comment>
<feature type="compositionally biased region" description="Basic residues" evidence="13">
    <location>
        <begin position="23"/>
        <end position="32"/>
    </location>
</feature>
<name>A0A146M763_LYGHE</name>
<evidence type="ECO:0000256" key="13">
    <source>
        <dbReference type="SAM" id="MobiDB-lite"/>
    </source>
</evidence>
<dbReference type="PANTHER" id="PTHR12253">
    <property type="entry name" value="RH14732P"/>
    <property type="match status" value="1"/>
</dbReference>
<evidence type="ECO:0000256" key="3">
    <source>
        <dbReference type="ARBA" id="ARBA00013278"/>
    </source>
</evidence>
<dbReference type="InterPro" id="IPR016090">
    <property type="entry name" value="PLA2-like_dom"/>
</dbReference>
<keyword evidence="9" id="KW-0442">Lipid degradation</keyword>
<evidence type="ECO:0000256" key="5">
    <source>
        <dbReference type="ARBA" id="ARBA00022525"/>
    </source>
</evidence>
<dbReference type="InterPro" id="IPR036444">
    <property type="entry name" value="PLipase_A2_dom_sf"/>
</dbReference>
<proteinExistence type="predicted"/>
<evidence type="ECO:0000256" key="12">
    <source>
        <dbReference type="ARBA" id="ARBA00029903"/>
    </source>
</evidence>